<keyword evidence="4 6" id="KW-0418">Kinase</keyword>
<feature type="binding site" evidence="6">
    <location>
        <position position="569"/>
    </location>
    <ligand>
        <name>ATP</name>
        <dbReference type="ChEBI" id="CHEBI:30616"/>
    </ligand>
</feature>
<dbReference type="AlphaFoldDB" id="A0A6I4TDZ8"/>
<gene>
    <name evidence="6" type="primary">ppk</name>
    <name evidence="12" type="ORF">GRI40_07295</name>
</gene>
<evidence type="ECO:0000313" key="13">
    <source>
        <dbReference type="Proteomes" id="UP000439522"/>
    </source>
</evidence>
<keyword evidence="6" id="KW-0460">Magnesium</keyword>
<dbReference type="NCBIfam" id="NF003918">
    <property type="entry name" value="PRK05443.1-2"/>
    <property type="match status" value="1"/>
</dbReference>
<keyword evidence="6" id="KW-0479">Metal-binding</keyword>
<dbReference type="EC" id="2.7.4.1" evidence="6 7"/>
<dbReference type="InterPro" id="IPR003414">
    <property type="entry name" value="PP_kinase"/>
</dbReference>
<evidence type="ECO:0000313" key="12">
    <source>
        <dbReference type="EMBL" id="MXO75024.1"/>
    </source>
</evidence>
<dbReference type="NCBIfam" id="NF003921">
    <property type="entry name" value="PRK05443.2-2"/>
    <property type="match status" value="1"/>
</dbReference>
<dbReference type="SUPFAM" id="SSF140356">
    <property type="entry name" value="PPK N-terminal domain-like"/>
    <property type="match status" value="1"/>
</dbReference>
<feature type="active site" description="Phosphohistidine intermediate" evidence="6">
    <location>
        <position position="440"/>
    </location>
</feature>
<dbReference type="InterPro" id="IPR025200">
    <property type="entry name" value="PPK_C_dom2"/>
</dbReference>
<dbReference type="PIRSF" id="PIRSF015589">
    <property type="entry name" value="PP_kinase"/>
    <property type="match status" value="1"/>
</dbReference>
<dbReference type="NCBIfam" id="NF003917">
    <property type="entry name" value="PRK05443.1-1"/>
    <property type="match status" value="1"/>
</dbReference>
<dbReference type="Pfam" id="PF17941">
    <property type="entry name" value="PP_kinase_C_1"/>
    <property type="match status" value="1"/>
</dbReference>
<dbReference type="InterPro" id="IPR041108">
    <property type="entry name" value="PP_kinase_C_1"/>
</dbReference>
<dbReference type="SUPFAM" id="SSF143724">
    <property type="entry name" value="PHP14-like"/>
    <property type="match status" value="1"/>
</dbReference>
<comment type="similarity">
    <text evidence="6 7">Belongs to the polyphosphate kinase 1 (PPK1) family.</text>
</comment>
<dbReference type="GO" id="GO:0046872">
    <property type="term" value="F:metal ion binding"/>
    <property type="evidence" value="ECO:0007669"/>
    <property type="project" value="UniProtKB-KW"/>
</dbReference>
<feature type="domain" description="Polyphosphate kinase middle" evidence="8">
    <location>
        <begin position="135"/>
        <end position="307"/>
    </location>
</feature>
<dbReference type="InterPro" id="IPR025198">
    <property type="entry name" value="PPK_N_dom"/>
</dbReference>
<feature type="binding site" evidence="6">
    <location>
        <position position="380"/>
    </location>
    <ligand>
        <name>Mg(2+)</name>
        <dbReference type="ChEBI" id="CHEBI:18420"/>
    </ligand>
</feature>
<protein>
    <recommendedName>
        <fullName evidence="6 7">Polyphosphate kinase</fullName>
        <ecNumber evidence="6 7">2.7.4.1</ecNumber>
    </recommendedName>
    <alternativeName>
        <fullName evidence="6">ATP-polyphosphate phosphotransferase</fullName>
    </alternativeName>
    <alternativeName>
        <fullName evidence="6">Polyphosphoric acid kinase</fullName>
    </alternativeName>
</protein>
<keyword evidence="13" id="KW-1185">Reference proteome</keyword>
<accession>A0A6I4TDZ8</accession>
<feature type="domain" description="Polyphosphate kinase N-terminal" evidence="9">
    <location>
        <begin position="20"/>
        <end position="124"/>
    </location>
</feature>
<evidence type="ECO:0000259" key="11">
    <source>
        <dbReference type="Pfam" id="PF17941"/>
    </source>
</evidence>
<dbReference type="NCBIfam" id="NF003919">
    <property type="entry name" value="PRK05443.1-4"/>
    <property type="match status" value="1"/>
</dbReference>
<feature type="binding site" evidence="6">
    <location>
        <position position="58"/>
    </location>
    <ligand>
        <name>ATP</name>
        <dbReference type="ChEBI" id="CHEBI:30616"/>
    </ligand>
</feature>
<dbReference type="Gene3D" id="3.30.1840.10">
    <property type="entry name" value="Polyphosphate kinase middle domain"/>
    <property type="match status" value="1"/>
</dbReference>
<feature type="domain" description="Polyphosphate kinase C-terminal" evidence="11">
    <location>
        <begin position="337"/>
        <end position="501"/>
    </location>
</feature>
<evidence type="ECO:0000256" key="7">
    <source>
        <dbReference type="RuleBase" id="RU003800"/>
    </source>
</evidence>
<keyword evidence="3 6" id="KW-0547">Nucleotide-binding</keyword>
<proteinExistence type="inferred from homology"/>
<evidence type="ECO:0000256" key="5">
    <source>
        <dbReference type="ARBA" id="ARBA00022840"/>
    </source>
</evidence>
<name>A0A6I4TDZ8_9SPHN</name>
<evidence type="ECO:0000256" key="6">
    <source>
        <dbReference type="HAMAP-Rule" id="MF_00347"/>
    </source>
</evidence>
<feature type="domain" description="Polyphosphate kinase C-terminal" evidence="10">
    <location>
        <begin position="508"/>
        <end position="678"/>
    </location>
</feature>
<dbReference type="GO" id="GO:0009358">
    <property type="term" value="C:polyphosphate kinase complex"/>
    <property type="evidence" value="ECO:0007669"/>
    <property type="project" value="InterPro"/>
</dbReference>
<comment type="PTM">
    <text evidence="6 7">An intermediate of this reaction is the autophosphorylated ppk in which a phosphate is covalently linked to a histidine residue through a N-P bond.</text>
</comment>
<dbReference type="RefSeq" id="WP_160610720.1">
    <property type="nucleotide sequence ID" value="NZ_WTZA01000001.1"/>
</dbReference>
<comment type="cofactor">
    <cofactor evidence="6">
        <name>Mg(2+)</name>
        <dbReference type="ChEBI" id="CHEBI:18420"/>
    </cofactor>
</comment>
<dbReference type="HAMAP" id="MF_00347">
    <property type="entry name" value="Polyphosphate_kinase"/>
    <property type="match status" value="1"/>
</dbReference>
<dbReference type="Pfam" id="PF13089">
    <property type="entry name" value="PP_kinase_N"/>
    <property type="match status" value="1"/>
</dbReference>
<dbReference type="Proteomes" id="UP000439522">
    <property type="component" value="Unassembled WGS sequence"/>
</dbReference>
<dbReference type="Gene3D" id="1.20.58.310">
    <property type="entry name" value="Polyphosphate kinase N-terminal domain"/>
    <property type="match status" value="1"/>
</dbReference>
<dbReference type="InterPro" id="IPR036830">
    <property type="entry name" value="PP_kinase_middle_dom_sf"/>
</dbReference>
<dbReference type="Pfam" id="PF02503">
    <property type="entry name" value="PP_kinase"/>
    <property type="match status" value="1"/>
</dbReference>
<reference evidence="12 13" key="1">
    <citation type="submission" date="2019-12" db="EMBL/GenBank/DDBJ databases">
        <title>Genomic-based taxomic classification of the family Erythrobacteraceae.</title>
        <authorList>
            <person name="Xu L."/>
        </authorList>
    </citation>
    <scope>NUCLEOTIDE SEQUENCE [LARGE SCALE GENOMIC DNA]</scope>
    <source>
        <strain evidence="12 13">100921-2</strain>
    </source>
</reference>
<sequence>MNLNSTGSQPTSIGEARTRYFNREISWLSFNERVLAEASNAAYPPLERLRFLSISGSNLDEFMMIRVAGLAAQVRGQVPKLSIDGLTPSQQLTAIHAKVRELEQSQQAILQDLVPLLADCGIHLAMADAIDPAAEDWLRQYFLDHLVPVITPQAIDPAHPFPFVANQGIGTLFTLTRIDDGSTLVEMVLIPNAIPRLVRVPGERPSYIAVEQVISRYASLLFPGFRIDGHGTFRVLRDSDIELEEEAEDLVRYFRSAIQRRRRGRVVLLEIDQGFDPVAEQLLIDQLAVDQPTINRNAGLIGINGLLEVVAEDRPDLKFAPYAPRYPERILEHDGDCFAAIREKDIVIHHPYESFEVVVDFLLQAAADPHVVSIKQTLYRAGNQSPVVAALISAAEAGKSVTAVVELKARFDEEQNLKWASELERAGVQVIYGFVEWKTHAKISMVVRREDNAYRTYCHFGTGNYHPQTARVYTDLSFFTADPSLGRDAAKVFNFVTGYVEPQETELLAISPLTLRDRLYGLIDREAEHAAAGRPAAIWAKLNALTERGIIDRLYAAGQAGVKVVLVVRGICCLRPSVDGLSDNIAVKSIIGRFLEHSRIWAFGNGHTLPSEHAQVFISSADAMSRNLKRRVEVLVPILNPTVHSQVLEQVLLANLIDTEQSWLLDGSDGTYERVEASGDGFNLHEYFMTNPSLSGRGGALADSRVPKLKLRRGAV</sequence>
<organism evidence="12 13">
    <name type="scientific">Tsuneonella aeria</name>
    <dbReference type="NCBI Taxonomy" id="1837929"/>
    <lineage>
        <taxon>Bacteria</taxon>
        <taxon>Pseudomonadati</taxon>
        <taxon>Pseudomonadota</taxon>
        <taxon>Alphaproteobacteria</taxon>
        <taxon>Sphingomonadales</taxon>
        <taxon>Erythrobacteraceae</taxon>
        <taxon>Tsuneonella</taxon>
    </lineage>
</organism>
<comment type="function">
    <text evidence="6 7">Catalyzes the reversible transfer of the terminal phosphate of ATP to form a long-chain polyphosphate (polyP).</text>
</comment>
<dbReference type="InterPro" id="IPR024953">
    <property type="entry name" value="PP_kinase_middle"/>
</dbReference>
<evidence type="ECO:0000256" key="3">
    <source>
        <dbReference type="ARBA" id="ARBA00022741"/>
    </source>
</evidence>
<dbReference type="Gene3D" id="3.30.870.10">
    <property type="entry name" value="Endonuclease Chain A"/>
    <property type="match status" value="2"/>
</dbReference>
<dbReference type="EMBL" id="WTZA01000001">
    <property type="protein sequence ID" value="MXO75024.1"/>
    <property type="molecule type" value="Genomic_DNA"/>
</dbReference>
<dbReference type="InterPro" id="IPR036832">
    <property type="entry name" value="PPK_N_dom_sf"/>
</dbReference>
<dbReference type="OrthoDB" id="9761456at2"/>
<keyword evidence="2 6" id="KW-0808">Transferase</keyword>
<dbReference type="SUPFAM" id="SSF56024">
    <property type="entry name" value="Phospholipase D/nuclease"/>
    <property type="match status" value="2"/>
</dbReference>
<evidence type="ECO:0000259" key="10">
    <source>
        <dbReference type="Pfam" id="PF13090"/>
    </source>
</evidence>
<dbReference type="PANTHER" id="PTHR30218:SF0">
    <property type="entry name" value="POLYPHOSPHATE KINASE"/>
    <property type="match status" value="1"/>
</dbReference>
<keyword evidence="1 6" id="KW-0597">Phosphoprotein</keyword>
<evidence type="ECO:0000256" key="2">
    <source>
        <dbReference type="ARBA" id="ARBA00022679"/>
    </source>
</evidence>
<evidence type="ECO:0000259" key="9">
    <source>
        <dbReference type="Pfam" id="PF13089"/>
    </source>
</evidence>
<keyword evidence="5 6" id="KW-0067">ATP-binding</keyword>
<evidence type="ECO:0000256" key="1">
    <source>
        <dbReference type="ARBA" id="ARBA00022553"/>
    </source>
</evidence>
<dbReference type="GO" id="GO:0008976">
    <property type="term" value="F:polyphosphate kinase activity"/>
    <property type="evidence" value="ECO:0007669"/>
    <property type="project" value="UniProtKB-UniRule"/>
</dbReference>
<feature type="binding site" evidence="6">
    <location>
        <position position="597"/>
    </location>
    <ligand>
        <name>ATP</name>
        <dbReference type="ChEBI" id="CHEBI:30616"/>
    </ligand>
</feature>
<dbReference type="GO" id="GO:0005524">
    <property type="term" value="F:ATP binding"/>
    <property type="evidence" value="ECO:0007669"/>
    <property type="project" value="UniProtKB-KW"/>
</dbReference>
<dbReference type="CDD" id="cd09165">
    <property type="entry name" value="PLDc_PaPPK1_C1_like"/>
    <property type="match status" value="1"/>
</dbReference>
<dbReference type="PANTHER" id="PTHR30218">
    <property type="entry name" value="POLYPHOSPHATE KINASE"/>
    <property type="match status" value="1"/>
</dbReference>
<comment type="caution">
    <text evidence="12">The sequence shown here is derived from an EMBL/GenBank/DDBJ whole genome shotgun (WGS) entry which is preliminary data.</text>
</comment>
<dbReference type="NCBIfam" id="TIGR03705">
    <property type="entry name" value="poly_P_kin"/>
    <property type="match status" value="1"/>
</dbReference>
<comment type="catalytic activity">
    <reaction evidence="6 7">
        <text>[phosphate](n) + ATP = [phosphate](n+1) + ADP</text>
        <dbReference type="Rhea" id="RHEA:19573"/>
        <dbReference type="Rhea" id="RHEA-COMP:9859"/>
        <dbReference type="Rhea" id="RHEA-COMP:14280"/>
        <dbReference type="ChEBI" id="CHEBI:16838"/>
        <dbReference type="ChEBI" id="CHEBI:30616"/>
        <dbReference type="ChEBI" id="CHEBI:456216"/>
        <dbReference type="EC" id="2.7.4.1"/>
    </reaction>
</comment>
<evidence type="ECO:0000259" key="8">
    <source>
        <dbReference type="Pfam" id="PF02503"/>
    </source>
</evidence>
<feature type="binding site" evidence="6">
    <location>
        <position position="473"/>
    </location>
    <ligand>
        <name>ATP</name>
        <dbReference type="ChEBI" id="CHEBI:30616"/>
    </ligand>
</feature>
<evidence type="ECO:0000256" key="4">
    <source>
        <dbReference type="ARBA" id="ARBA00022777"/>
    </source>
</evidence>
<dbReference type="Pfam" id="PF13090">
    <property type="entry name" value="PP_kinase_C"/>
    <property type="match status" value="1"/>
</dbReference>
<dbReference type="GO" id="GO:0006799">
    <property type="term" value="P:polyphosphate biosynthetic process"/>
    <property type="evidence" value="ECO:0007669"/>
    <property type="project" value="UniProtKB-UniRule"/>
</dbReference>
<feature type="binding site" evidence="6">
    <location>
        <position position="410"/>
    </location>
    <ligand>
        <name>Mg(2+)</name>
        <dbReference type="ChEBI" id="CHEBI:18420"/>
    </ligand>
</feature>